<keyword evidence="6" id="KW-0851">Voltage-gated channel</keyword>
<dbReference type="PROSITE" id="PS50222">
    <property type="entry name" value="EF_HAND_2"/>
    <property type="match status" value="1"/>
</dbReference>
<proteinExistence type="predicted"/>
<dbReference type="PRINTS" id="PR00169">
    <property type="entry name" value="KCHANNEL"/>
</dbReference>
<feature type="transmembrane region" description="Helical" evidence="12">
    <location>
        <begin position="212"/>
        <end position="235"/>
    </location>
</feature>
<feature type="transmembrane region" description="Helical" evidence="12">
    <location>
        <begin position="73"/>
        <end position="92"/>
    </location>
</feature>
<dbReference type="PROSITE" id="PS00018">
    <property type="entry name" value="EF_HAND_1"/>
    <property type="match status" value="1"/>
</dbReference>
<gene>
    <name evidence="14" type="ORF">EGYM00392_LOCUS9617</name>
</gene>
<dbReference type="GO" id="GO:0008076">
    <property type="term" value="C:voltage-gated potassium channel complex"/>
    <property type="evidence" value="ECO:0007669"/>
    <property type="project" value="InterPro"/>
</dbReference>
<keyword evidence="10 12" id="KW-0472">Membrane</keyword>
<organism evidence="14">
    <name type="scientific">Eutreptiella gymnastica</name>
    <dbReference type="NCBI Taxonomy" id="73025"/>
    <lineage>
        <taxon>Eukaryota</taxon>
        <taxon>Discoba</taxon>
        <taxon>Euglenozoa</taxon>
        <taxon>Euglenida</taxon>
        <taxon>Spirocuta</taxon>
        <taxon>Euglenophyceae</taxon>
        <taxon>Eutreptiales</taxon>
        <taxon>Eutreptiaceae</taxon>
        <taxon>Eutreptiella</taxon>
    </lineage>
</organism>
<reference evidence="14" key="1">
    <citation type="submission" date="2021-01" db="EMBL/GenBank/DDBJ databases">
        <authorList>
            <person name="Corre E."/>
            <person name="Pelletier E."/>
            <person name="Niang G."/>
            <person name="Scheremetjew M."/>
            <person name="Finn R."/>
            <person name="Kale V."/>
            <person name="Holt S."/>
            <person name="Cochrane G."/>
            <person name="Meng A."/>
            <person name="Brown T."/>
            <person name="Cohen L."/>
        </authorList>
    </citation>
    <scope>NUCLEOTIDE SEQUENCE</scope>
    <source>
        <strain evidence="14">NIES-381</strain>
    </source>
</reference>
<dbReference type="Pfam" id="PF00520">
    <property type="entry name" value="Ion_trans"/>
    <property type="match status" value="1"/>
</dbReference>
<keyword evidence="4 12" id="KW-0812">Transmembrane</keyword>
<keyword evidence="7" id="KW-0630">Potassium</keyword>
<keyword evidence="3" id="KW-0633">Potassium transport</keyword>
<keyword evidence="9" id="KW-0406">Ion transport</keyword>
<feature type="transmembrane region" description="Helical" evidence="12">
    <location>
        <begin position="104"/>
        <end position="125"/>
    </location>
</feature>
<dbReference type="PANTHER" id="PTHR11537">
    <property type="entry name" value="VOLTAGE-GATED POTASSIUM CHANNEL"/>
    <property type="match status" value="1"/>
</dbReference>
<protein>
    <recommendedName>
        <fullName evidence="13">EF-hand domain-containing protein</fullName>
    </recommendedName>
</protein>
<feature type="transmembrane region" description="Helical" evidence="12">
    <location>
        <begin position="247"/>
        <end position="268"/>
    </location>
</feature>
<keyword evidence="2" id="KW-0813">Transport</keyword>
<evidence type="ECO:0000256" key="12">
    <source>
        <dbReference type="SAM" id="Phobius"/>
    </source>
</evidence>
<sequence length="487" mass="54017">MSPQNYSSMAGRNWQRAIASERAALKIANALRQKRITPKRRPSLSTPKPSLLDSRTFLYNIIRTHSHRPLSKIYRTYLTSLILLNVVVFVWSTDEYYLQNFTGWFQAFEVVSVCLFAMDYVIRIYTAPQSKRITRGGRLSPGTARVRWLLSSEGLIDLASILPFLLELCFHGINLPNLAYLRVLRLSRLLKASIFKDSWDCVARVFYYNRSILGVSFSLCMVLLILTSTAMYYLGPEASDTDDITDDFSSILACLYLCVLMLTGQGGPGGTLPWYTKVVCCVTAAFSVALFAIPASMLTWGFEAEAERLMVKQHLRKVERAKRVAKGLPADPISSSSSSDEAANKDWEDYEQVVVGHEDEEEPPHPADAATHGINLTALQQRRASLAFHALDADSDGVLTHTELLEGCGSDLGLDVVADDTQLTIADWLQLLGKAYSSGTVKAQVLDRRLDGVASCGRIETSLQATQIEEIKRELSQIKAAVMQGAA</sequence>
<dbReference type="Gene3D" id="1.20.120.350">
    <property type="entry name" value="Voltage-gated potassium channels. Chain C"/>
    <property type="match status" value="1"/>
</dbReference>
<dbReference type="InterPro" id="IPR028325">
    <property type="entry name" value="VG_K_chnl"/>
</dbReference>
<name>A0A7S1N5H5_9EUGL</name>
<evidence type="ECO:0000256" key="6">
    <source>
        <dbReference type="ARBA" id="ARBA00022882"/>
    </source>
</evidence>
<feature type="transmembrane region" description="Helical" evidence="12">
    <location>
        <begin position="274"/>
        <end position="302"/>
    </location>
</feature>
<dbReference type="InterPro" id="IPR018247">
    <property type="entry name" value="EF_Hand_1_Ca_BS"/>
</dbReference>
<dbReference type="PANTHER" id="PTHR11537:SF254">
    <property type="entry name" value="POTASSIUM VOLTAGE-GATED CHANNEL PROTEIN SHAB"/>
    <property type="match status" value="1"/>
</dbReference>
<dbReference type="GO" id="GO:0001508">
    <property type="term" value="P:action potential"/>
    <property type="evidence" value="ECO:0007669"/>
    <property type="project" value="TreeGrafter"/>
</dbReference>
<evidence type="ECO:0000256" key="5">
    <source>
        <dbReference type="ARBA" id="ARBA00022826"/>
    </source>
</evidence>
<evidence type="ECO:0000256" key="7">
    <source>
        <dbReference type="ARBA" id="ARBA00022958"/>
    </source>
</evidence>
<keyword evidence="8 12" id="KW-1133">Transmembrane helix</keyword>
<evidence type="ECO:0000256" key="10">
    <source>
        <dbReference type="ARBA" id="ARBA00023136"/>
    </source>
</evidence>
<evidence type="ECO:0000313" key="14">
    <source>
        <dbReference type="EMBL" id="CAD8998547.1"/>
    </source>
</evidence>
<dbReference type="EMBL" id="HBGA01025946">
    <property type="protein sequence ID" value="CAD8998547.1"/>
    <property type="molecule type" value="Transcribed_RNA"/>
</dbReference>
<dbReference type="AlphaFoldDB" id="A0A7S1N5H5"/>
<dbReference type="InterPro" id="IPR027359">
    <property type="entry name" value="Volt_channel_dom_sf"/>
</dbReference>
<dbReference type="InterPro" id="IPR005821">
    <property type="entry name" value="Ion_trans_dom"/>
</dbReference>
<dbReference type="InterPro" id="IPR002048">
    <property type="entry name" value="EF_hand_dom"/>
</dbReference>
<comment type="subcellular location">
    <subcellularLocation>
        <location evidence="1">Membrane</location>
        <topology evidence="1">Multi-pass membrane protein</topology>
    </subcellularLocation>
</comment>
<evidence type="ECO:0000256" key="1">
    <source>
        <dbReference type="ARBA" id="ARBA00004141"/>
    </source>
</evidence>
<dbReference type="SUPFAM" id="SSF81324">
    <property type="entry name" value="Voltage-gated potassium channels"/>
    <property type="match status" value="1"/>
</dbReference>
<evidence type="ECO:0000256" key="11">
    <source>
        <dbReference type="ARBA" id="ARBA00023303"/>
    </source>
</evidence>
<dbReference type="Gene3D" id="1.10.287.70">
    <property type="match status" value="1"/>
</dbReference>
<accession>A0A7S1N5H5</accession>
<evidence type="ECO:0000256" key="4">
    <source>
        <dbReference type="ARBA" id="ARBA00022692"/>
    </source>
</evidence>
<keyword evidence="5" id="KW-0631">Potassium channel</keyword>
<evidence type="ECO:0000256" key="3">
    <source>
        <dbReference type="ARBA" id="ARBA00022538"/>
    </source>
</evidence>
<feature type="domain" description="EF-hand" evidence="13">
    <location>
        <begin position="379"/>
        <end position="414"/>
    </location>
</feature>
<dbReference type="GO" id="GO:0005249">
    <property type="term" value="F:voltage-gated potassium channel activity"/>
    <property type="evidence" value="ECO:0007669"/>
    <property type="project" value="InterPro"/>
</dbReference>
<dbReference type="GO" id="GO:0005509">
    <property type="term" value="F:calcium ion binding"/>
    <property type="evidence" value="ECO:0007669"/>
    <property type="project" value="InterPro"/>
</dbReference>
<keyword evidence="11" id="KW-0407">Ion channel</keyword>
<evidence type="ECO:0000256" key="8">
    <source>
        <dbReference type="ARBA" id="ARBA00022989"/>
    </source>
</evidence>
<evidence type="ECO:0000256" key="2">
    <source>
        <dbReference type="ARBA" id="ARBA00022448"/>
    </source>
</evidence>
<evidence type="ECO:0000256" key="9">
    <source>
        <dbReference type="ARBA" id="ARBA00023065"/>
    </source>
</evidence>
<evidence type="ECO:0000259" key="13">
    <source>
        <dbReference type="PROSITE" id="PS50222"/>
    </source>
</evidence>